<proteinExistence type="predicted"/>
<evidence type="ECO:0000256" key="1">
    <source>
        <dbReference type="SAM" id="SignalP"/>
    </source>
</evidence>
<name>A0A4C1W6J9_EUMVA</name>
<reference evidence="2 3" key="1">
    <citation type="journal article" date="2019" name="Commun. Biol.">
        <title>The bagworm genome reveals a unique fibroin gene that provides high tensile strength.</title>
        <authorList>
            <person name="Kono N."/>
            <person name="Nakamura H."/>
            <person name="Ohtoshi R."/>
            <person name="Tomita M."/>
            <person name="Numata K."/>
            <person name="Arakawa K."/>
        </authorList>
    </citation>
    <scope>NUCLEOTIDE SEQUENCE [LARGE SCALE GENOMIC DNA]</scope>
</reference>
<dbReference type="Proteomes" id="UP000299102">
    <property type="component" value="Unassembled WGS sequence"/>
</dbReference>
<dbReference type="PANTHER" id="PTHR21163">
    <property type="entry name" value="PROTEIN G12"/>
    <property type="match status" value="1"/>
</dbReference>
<feature type="chain" id="PRO_5020031485" description="Protein G12" evidence="1">
    <location>
        <begin position="17"/>
        <end position="202"/>
    </location>
</feature>
<evidence type="ECO:0008006" key="4">
    <source>
        <dbReference type="Google" id="ProtNLM"/>
    </source>
</evidence>
<keyword evidence="3" id="KW-1185">Reference proteome</keyword>
<dbReference type="Pfam" id="PF06757">
    <property type="entry name" value="Ins_allergen_rp"/>
    <property type="match status" value="1"/>
</dbReference>
<organism evidence="2 3">
    <name type="scientific">Eumeta variegata</name>
    <name type="common">Bagworm moth</name>
    <name type="synonym">Eumeta japonica</name>
    <dbReference type="NCBI Taxonomy" id="151549"/>
    <lineage>
        <taxon>Eukaryota</taxon>
        <taxon>Metazoa</taxon>
        <taxon>Ecdysozoa</taxon>
        <taxon>Arthropoda</taxon>
        <taxon>Hexapoda</taxon>
        <taxon>Insecta</taxon>
        <taxon>Pterygota</taxon>
        <taxon>Neoptera</taxon>
        <taxon>Endopterygota</taxon>
        <taxon>Lepidoptera</taxon>
        <taxon>Glossata</taxon>
        <taxon>Ditrysia</taxon>
        <taxon>Tineoidea</taxon>
        <taxon>Psychidae</taxon>
        <taxon>Oiketicinae</taxon>
        <taxon>Eumeta</taxon>
    </lineage>
</organism>
<protein>
    <recommendedName>
        <fullName evidence="4">Protein G12</fullName>
    </recommendedName>
</protein>
<evidence type="ECO:0000313" key="2">
    <source>
        <dbReference type="EMBL" id="GBP45755.1"/>
    </source>
</evidence>
<gene>
    <name evidence="2" type="ORF">EVAR_76060_1</name>
</gene>
<sequence length="202" mass="22945">MKILLAILSLVVVAQGFPQRETCQLQQDLLDVASMIDTSAVAGVLWRHIDDPEMQEVFGFLFSQRFRDLYLTAAEQPEVVAFFLWLDAQCVDLRPWLNWIRDYLEMPPVPWSQNVGRGGVAAFWDELLEVLNLPAIHAYSQQKYADSPDFAAFIDNLRGPEAYGLYQQLAANETYQYALAQLEAYGINISAIRDIVQAVLGW</sequence>
<comment type="caution">
    <text evidence="2">The sequence shown here is derived from an EMBL/GenBank/DDBJ whole genome shotgun (WGS) entry which is preliminary data.</text>
</comment>
<dbReference type="InterPro" id="IPR010629">
    <property type="entry name" value="Ins_allergen"/>
</dbReference>
<evidence type="ECO:0000313" key="3">
    <source>
        <dbReference type="Proteomes" id="UP000299102"/>
    </source>
</evidence>
<dbReference type="AlphaFoldDB" id="A0A4C1W6J9"/>
<keyword evidence="1" id="KW-0732">Signal</keyword>
<dbReference type="PANTHER" id="PTHR21163:SF0">
    <property type="entry name" value="GH08205P-RELATED"/>
    <property type="match status" value="1"/>
</dbReference>
<feature type="signal peptide" evidence="1">
    <location>
        <begin position="1"/>
        <end position="16"/>
    </location>
</feature>
<dbReference type="OrthoDB" id="7882129at2759"/>
<dbReference type="EMBL" id="BGZK01000471">
    <property type="protein sequence ID" value="GBP45755.1"/>
    <property type="molecule type" value="Genomic_DNA"/>
</dbReference>
<accession>A0A4C1W6J9</accession>